<accession>A0A4D7JID7</accession>
<dbReference type="KEGG" id="fpf:DCC35_13905"/>
<keyword evidence="2" id="KW-1185">Reference proteome</keyword>
<reference evidence="1 2" key="1">
    <citation type="submission" date="2018-04" db="EMBL/GenBank/DDBJ databases">
        <title>Complete genome uncultured novel isolate.</title>
        <authorList>
            <person name="Merlino G."/>
        </authorList>
    </citation>
    <scope>NUCLEOTIDE SEQUENCE [LARGE SCALE GENOMIC DNA]</scope>
    <source>
        <strain evidence="2">R1DC9</strain>
    </source>
</reference>
<dbReference type="AlphaFoldDB" id="A0A4D7JID7"/>
<evidence type="ECO:0000313" key="1">
    <source>
        <dbReference type="EMBL" id="QCK15759.1"/>
    </source>
</evidence>
<sequence>MKPIQPITTLFLLFLFLSCEDDVAQQEIQQISFINCECQRADNPDYCELICADQNSTFATATVIRGRGCDIGQDCFPNPPALEDLVFIIPNAEFNSTVVQIVNDNGAVYANTDVTNGGFIDFDEESGSVEAGLGWVDGYPSEEILTLKVSSVVTLQDESTHNLQYERELGVGFFSE</sequence>
<evidence type="ECO:0000313" key="2">
    <source>
        <dbReference type="Proteomes" id="UP000298616"/>
    </source>
</evidence>
<protein>
    <submittedName>
        <fullName evidence="1">Uncharacterized protein</fullName>
    </submittedName>
</protein>
<dbReference type="PROSITE" id="PS51257">
    <property type="entry name" value="PROKAR_LIPOPROTEIN"/>
    <property type="match status" value="1"/>
</dbReference>
<proteinExistence type="predicted"/>
<name>A0A4D7JID7_9BACT</name>
<organism evidence="1 2">
    <name type="scientific">Mangrovivirga cuniculi</name>
    <dbReference type="NCBI Taxonomy" id="2715131"/>
    <lineage>
        <taxon>Bacteria</taxon>
        <taxon>Pseudomonadati</taxon>
        <taxon>Bacteroidota</taxon>
        <taxon>Cytophagia</taxon>
        <taxon>Cytophagales</taxon>
        <taxon>Mangrovivirgaceae</taxon>
        <taxon>Mangrovivirga</taxon>
    </lineage>
</organism>
<dbReference type="Proteomes" id="UP000298616">
    <property type="component" value="Chromosome"/>
</dbReference>
<dbReference type="EMBL" id="CP028923">
    <property type="protein sequence ID" value="QCK15759.1"/>
    <property type="molecule type" value="Genomic_DNA"/>
</dbReference>
<dbReference type="RefSeq" id="WP_137091355.1">
    <property type="nucleotide sequence ID" value="NZ_CP028923.1"/>
</dbReference>
<gene>
    <name evidence="1" type="ORF">DCC35_13905</name>
</gene>